<evidence type="ECO:0000313" key="1">
    <source>
        <dbReference type="EMBL" id="KAH7291764.1"/>
    </source>
</evidence>
<dbReference type="EMBL" id="CM035434">
    <property type="protein sequence ID" value="KAH7291764.1"/>
    <property type="molecule type" value="Genomic_DNA"/>
</dbReference>
<dbReference type="OrthoDB" id="418237at2759"/>
<organism evidence="1 2">
    <name type="scientific">Ceratopteris richardii</name>
    <name type="common">Triangle waterfern</name>
    <dbReference type="NCBI Taxonomy" id="49495"/>
    <lineage>
        <taxon>Eukaryota</taxon>
        <taxon>Viridiplantae</taxon>
        <taxon>Streptophyta</taxon>
        <taxon>Embryophyta</taxon>
        <taxon>Tracheophyta</taxon>
        <taxon>Polypodiopsida</taxon>
        <taxon>Polypodiidae</taxon>
        <taxon>Polypodiales</taxon>
        <taxon>Pteridineae</taxon>
        <taxon>Pteridaceae</taxon>
        <taxon>Parkerioideae</taxon>
        <taxon>Ceratopteris</taxon>
    </lineage>
</organism>
<name>A0A8T2R7J7_CERRI</name>
<dbReference type="OMA" id="TKHIEVY"/>
<accession>A0A8T2R7J7</accession>
<comment type="caution">
    <text evidence="1">The sequence shown here is derived from an EMBL/GenBank/DDBJ whole genome shotgun (WGS) entry which is preliminary data.</text>
</comment>
<keyword evidence="2" id="KW-1185">Reference proteome</keyword>
<evidence type="ECO:0000313" key="2">
    <source>
        <dbReference type="Proteomes" id="UP000825935"/>
    </source>
</evidence>
<proteinExistence type="predicted"/>
<dbReference type="AlphaFoldDB" id="A0A8T2R7J7"/>
<dbReference type="Proteomes" id="UP000825935">
    <property type="component" value="Chromosome 29"/>
</dbReference>
<sequence length="64" mass="7450">MLLADLGVEVEKTITIYCDNLSSIQLARNPIFHARTKHIEVYYHFIREKVLAGDIDLVYVRTNE</sequence>
<reference evidence="1" key="1">
    <citation type="submission" date="2021-08" db="EMBL/GenBank/DDBJ databases">
        <title>WGS assembly of Ceratopteris richardii.</title>
        <authorList>
            <person name="Marchant D.B."/>
            <person name="Chen G."/>
            <person name="Jenkins J."/>
            <person name="Shu S."/>
            <person name="Leebens-Mack J."/>
            <person name="Grimwood J."/>
            <person name="Schmutz J."/>
            <person name="Soltis P."/>
            <person name="Soltis D."/>
            <person name="Chen Z.-H."/>
        </authorList>
    </citation>
    <scope>NUCLEOTIDE SEQUENCE</scope>
    <source>
        <strain evidence="1">Whitten #5841</strain>
        <tissue evidence="1">Leaf</tissue>
    </source>
</reference>
<protein>
    <submittedName>
        <fullName evidence="1">Uncharacterized protein</fullName>
    </submittedName>
</protein>
<gene>
    <name evidence="1" type="ORF">KP509_29G034400</name>
</gene>
<dbReference type="CDD" id="cd09272">
    <property type="entry name" value="RNase_HI_RT_Ty1"/>
    <property type="match status" value="1"/>
</dbReference>